<dbReference type="InterPro" id="IPR020471">
    <property type="entry name" value="AKR"/>
</dbReference>
<dbReference type="PROSITE" id="PS00063">
    <property type="entry name" value="ALDOKETO_REDUCTASE_3"/>
    <property type="match status" value="1"/>
</dbReference>
<feature type="binding site" evidence="2">
    <location>
        <position position="114"/>
    </location>
    <ligand>
        <name>substrate</name>
    </ligand>
</feature>
<organism evidence="5 6">
    <name type="scientific">Strongylocentrotus purpuratus</name>
    <name type="common">Purple sea urchin</name>
    <dbReference type="NCBI Taxonomy" id="7668"/>
    <lineage>
        <taxon>Eukaryota</taxon>
        <taxon>Metazoa</taxon>
        <taxon>Echinodermata</taxon>
        <taxon>Eleutherozoa</taxon>
        <taxon>Echinozoa</taxon>
        <taxon>Echinoidea</taxon>
        <taxon>Euechinoidea</taxon>
        <taxon>Echinacea</taxon>
        <taxon>Camarodonta</taxon>
        <taxon>Echinidea</taxon>
        <taxon>Strongylocentrotidae</taxon>
        <taxon>Strongylocentrotus</taxon>
    </lineage>
</organism>
<protein>
    <recommendedName>
        <fullName evidence="4">NADP-dependent oxidoreductase domain-containing protein</fullName>
    </recommendedName>
</protein>
<name>A0A7M7HNX1_STRPU</name>
<dbReference type="PROSITE" id="PS00798">
    <property type="entry name" value="ALDOKETO_REDUCTASE_1"/>
    <property type="match status" value="1"/>
</dbReference>
<keyword evidence="6" id="KW-1185">Reference proteome</keyword>
<dbReference type="PRINTS" id="PR00069">
    <property type="entry name" value="ALDKETRDTASE"/>
</dbReference>
<dbReference type="GO" id="GO:0004032">
    <property type="term" value="F:aldose reductase (NADPH) activity"/>
    <property type="evidence" value="ECO:0000318"/>
    <property type="project" value="GO_Central"/>
</dbReference>
<dbReference type="Pfam" id="PF00248">
    <property type="entry name" value="Aldo_ket_red"/>
    <property type="match status" value="1"/>
</dbReference>
<dbReference type="InterPro" id="IPR036812">
    <property type="entry name" value="NAD(P)_OxRdtase_dom_sf"/>
</dbReference>
<evidence type="ECO:0000313" key="5">
    <source>
        <dbReference type="EnsemblMetazoa" id="XP_011681868"/>
    </source>
</evidence>
<dbReference type="PROSITE" id="PS00062">
    <property type="entry name" value="ALDOKETO_REDUCTASE_2"/>
    <property type="match status" value="1"/>
</dbReference>
<reference evidence="6" key="1">
    <citation type="submission" date="2015-02" db="EMBL/GenBank/DDBJ databases">
        <title>Genome sequencing for Strongylocentrotus purpuratus.</title>
        <authorList>
            <person name="Murali S."/>
            <person name="Liu Y."/>
            <person name="Vee V."/>
            <person name="English A."/>
            <person name="Wang M."/>
            <person name="Skinner E."/>
            <person name="Han Y."/>
            <person name="Muzny D.M."/>
            <person name="Worley K.C."/>
            <person name="Gibbs R.A."/>
        </authorList>
    </citation>
    <scope>NUCLEOTIDE SEQUENCE</scope>
</reference>
<reference evidence="5" key="2">
    <citation type="submission" date="2021-01" db="UniProtKB">
        <authorList>
            <consortium name="EnsemblMetazoa"/>
        </authorList>
    </citation>
    <scope>IDENTIFICATION</scope>
</reference>
<feature type="site" description="Lowers pKa of active site Tyr" evidence="3">
    <location>
        <position position="81"/>
    </location>
</feature>
<dbReference type="EnsemblMetazoa" id="XM_011683566">
    <property type="protein sequence ID" value="XP_011681868"/>
    <property type="gene ID" value="LOC579432"/>
</dbReference>
<dbReference type="SUPFAM" id="SSF51430">
    <property type="entry name" value="NAD(P)-linked oxidoreductase"/>
    <property type="match status" value="1"/>
</dbReference>
<evidence type="ECO:0000256" key="1">
    <source>
        <dbReference type="PIRSR" id="PIRSR000097-1"/>
    </source>
</evidence>
<proteinExistence type="predicted"/>
<dbReference type="AlphaFoldDB" id="A0A7M7HNX1"/>
<dbReference type="InterPro" id="IPR018170">
    <property type="entry name" value="Aldo/ket_reductase_CS"/>
</dbReference>
<dbReference type="GO" id="GO:0005829">
    <property type="term" value="C:cytosol"/>
    <property type="evidence" value="ECO:0000318"/>
    <property type="project" value="GO_Central"/>
</dbReference>
<evidence type="ECO:0000256" key="3">
    <source>
        <dbReference type="PIRSR" id="PIRSR000097-3"/>
    </source>
</evidence>
<accession>A0A7M7HNX1</accession>
<dbReference type="FunFam" id="3.20.20.100:FF:000095">
    <property type="entry name" value="Uncharacterized protein"/>
    <property type="match status" value="1"/>
</dbReference>
<evidence type="ECO:0000313" key="6">
    <source>
        <dbReference type="Proteomes" id="UP000007110"/>
    </source>
</evidence>
<sequence length="319" mass="35618">MADSNLFTVLPGGKKYPLLGLGTWQSESGKVRHAVETAIACGYRHIDAAYAYANEKEVGDAIKAKIDDGTIKREDIFVTTKLWITETHPGRIEPCCRESLQNLGLDYADLYLIHYPVSLVNDKGSFPLGEDGMLIGDDSIDYIDVWKGMESLVDKGLVRAIGVSNFNTSQMQRILDLPPKHPVANLQVECHPLLAQNELIELCKKHGITVTAYSPLGSPERPGDKSTEPVLMEDPVVCAIAKKRGVSSAQVLIRYQLQRGVVVVPKSVTPSRIQQNFEALHFELSKEEMQELIDLNRDHRLLDFPMGKRLKYYPFGNQN</sequence>
<dbReference type="Proteomes" id="UP000007110">
    <property type="component" value="Unassembled WGS sequence"/>
</dbReference>
<dbReference type="PANTHER" id="PTHR11732">
    <property type="entry name" value="ALDO/KETO REDUCTASE"/>
    <property type="match status" value="1"/>
</dbReference>
<dbReference type="KEGG" id="spu:579432"/>
<feature type="active site" description="Proton donor" evidence="1">
    <location>
        <position position="52"/>
    </location>
</feature>
<dbReference type="OrthoDB" id="416253at2759"/>
<dbReference type="InParanoid" id="A0A7M7HNX1"/>
<dbReference type="GeneID" id="579432"/>
<evidence type="ECO:0000259" key="4">
    <source>
        <dbReference type="Pfam" id="PF00248"/>
    </source>
</evidence>
<dbReference type="OMA" id="PRISFWR"/>
<feature type="domain" description="NADP-dependent oxidoreductase" evidence="4">
    <location>
        <begin position="19"/>
        <end position="294"/>
    </location>
</feature>
<evidence type="ECO:0000256" key="2">
    <source>
        <dbReference type="PIRSR" id="PIRSR000097-2"/>
    </source>
</evidence>
<dbReference type="InterPro" id="IPR023210">
    <property type="entry name" value="NADP_OxRdtase_dom"/>
</dbReference>
<dbReference type="PIRSF" id="PIRSF000097">
    <property type="entry name" value="AKR"/>
    <property type="match status" value="1"/>
</dbReference>
<dbReference type="Gene3D" id="3.20.20.100">
    <property type="entry name" value="NADP-dependent oxidoreductase domain"/>
    <property type="match status" value="1"/>
</dbReference>
<dbReference type="RefSeq" id="XP_011681868.2">
    <property type="nucleotide sequence ID" value="XM_011683566.2"/>
</dbReference>